<dbReference type="KEGG" id="crq:GCK72_016807"/>
<feature type="transmembrane region" description="Helical" evidence="1">
    <location>
        <begin position="384"/>
        <end position="402"/>
    </location>
</feature>
<feature type="transmembrane region" description="Helical" evidence="1">
    <location>
        <begin position="92"/>
        <end position="113"/>
    </location>
</feature>
<dbReference type="CTD" id="9819043"/>
<dbReference type="AlphaFoldDB" id="A0A6A5G5L9"/>
<keyword evidence="1" id="KW-0812">Transmembrane</keyword>
<sequence>MTIFTEIQTKYPPSRYQLLLEASYSKDPPFFLENLKDSIRSSQEQDGGEVTIGQVQEHLKMESFVDAKKRSVEGDLYSFKSDENFSFKTKRVVFFGCFLFGLICCQLAYNLYFDQEVPVIIRVAFIAILFCSPQFVITFSTMQSGDWPNPPSTENYNSISVSKLKQRQLELIDCYLNEVLPMKEEIPALRYRHDVLRMIFVGEWVFYAFFRVCYSMYHLSNNWCDKEIRGINGIDSANSIAVFLFLGLWLIYWYFSKLARMTIFTEMQTKYPPSPYQLLLNASRSEDPSFFLENLKDSIRNSPQQDGGEVPIGQIQEHLRMEGWVDMEKEAVEGELWWNKSDYHYSFKTKFAFVYACIIFGVISCQLVYSLYLGQELSLTTRAVLIAILFISPMYVIGFSTISGGSHGDWLNPLYNEDYNSIKVSELKQRQLELIDCYQYQVLPMKAEIPASRYRHDILAMISVGEWMFYAFFRVCYSICHLSFNWSNKKAREHDSLDIGVSGVVHGWLGVLLNTPSKQAALTVEPSTSELVAAFNELDNSHHGGYYHRDLTPFKF</sequence>
<dbReference type="RefSeq" id="XP_053580617.1">
    <property type="nucleotide sequence ID" value="XM_053731704.1"/>
</dbReference>
<evidence type="ECO:0000313" key="2">
    <source>
        <dbReference type="EMBL" id="KAF1750260.1"/>
    </source>
</evidence>
<comment type="caution">
    <text evidence="2">The sequence shown here is derived from an EMBL/GenBank/DDBJ whole genome shotgun (WGS) entry which is preliminary data.</text>
</comment>
<accession>A0A6A5G5L9</accession>
<dbReference type="Proteomes" id="UP000483820">
    <property type="component" value="Chromosome V"/>
</dbReference>
<feature type="transmembrane region" description="Helical" evidence="1">
    <location>
        <begin position="195"/>
        <end position="217"/>
    </location>
</feature>
<protein>
    <submittedName>
        <fullName evidence="2">Uncharacterized protein</fullName>
    </submittedName>
</protein>
<dbReference type="EMBL" id="WUAV01000005">
    <property type="protein sequence ID" value="KAF1750260.1"/>
    <property type="molecule type" value="Genomic_DNA"/>
</dbReference>
<evidence type="ECO:0000313" key="3">
    <source>
        <dbReference type="Proteomes" id="UP000483820"/>
    </source>
</evidence>
<feature type="transmembrane region" description="Helical" evidence="1">
    <location>
        <begin position="351"/>
        <end position="372"/>
    </location>
</feature>
<name>A0A6A5G5L9_CAERE</name>
<organism evidence="2 3">
    <name type="scientific">Caenorhabditis remanei</name>
    <name type="common">Caenorhabditis vulgaris</name>
    <dbReference type="NCBI Taxonomy" id="31234"/>
    <lineage>
        <taxon>Eukaryota</taxon>
        <taxon>Metazoa</taxon>
        <taxon>Ecdysozoa</taxon>
        <taxon>Nematoda</taxon>
        <taxon>Chromadorea</taxon>
        <taxon>Rhabditida</taxon>
        <taxon>Rhabditina</taxon>
        <taxon>Rhabditomorpha</taxon>
        <taxon>Rhabditoidea</taxon>
        <taxon>Rhabditidae</taxon>
        <taxon>Peloderinae</taxon>
        <taxon>Caenorhabditis</taxon>
    </lineage>
</organism>
<proteinExistence type="predicted"/>
<gene>
    <name evidence="2" type="ORF">GCK72_016807</name>
</gene>
<reference evidence="2 3" key="1">
    <citation type="submission" date="2019-12" db="EMBL/GenBank/DDBJ databases">
        <title>Chromosome-level assembly of the Caenorhabditis remanei genome.</title>
        <authorList>
            <person name="Teterina A.A."/>
            <person name="Willis J.H."/>
            <person name="Phillips P.C."/>
        </authorList>
    </citation>
    <scope>NUCLEOTIDE SEQUENCE [LARGE SCALE GENOMIC DNA]</scope>
    <source>
        <strain evidence="2 3">PX506</strain>
        <tissue evidence="2">Whole organism</tissue>
    </source>
</reference>
<feature type="transmembrane region" description="Helical" evidence="1">
    <location>
        <begin position="119"/>
        <end position="139"/>
    </location>
</feature>
<keyword evidence="1" id="KW-0472">Membrane</keyword>
<evidence type="ECO:0000256" key="1">
    <source>
        <dbReference type="SAM" id="Phobius"/>
    </source>
</evidence>
<keyword evidence="1" id="KW-1133">Transmembrane helix</keyword>
<feature type="transmembrane region" description="Helical" evidence="1">
    <location>
        <begin position="237"/>
        <end position="255"/>
    </location>
</feature>
<dbReference type="GeneID" id="9819043"/>